<gene>
    <name evidence="3" type="ORF">HHU12_06155</name>
</gene>
<feature type="transmembrane region" description="Helical" evidence="1">
    <location>
        <begin position="122"/>
        <end position="140"/>
    </location>
</feature>
<sequence length="385" mass="44516">MSTNQLNPTAKKRISSIDILRGLVMLIMLLDHVRERFYYHMPVSDPINIDDTSTGLFFSRILAHLCAPIFVFLTGLSAWLYAHPKGKPSRSASSFLWKRGLFLILIEITLINFSWFGNYQTLYLQVIWAIGVSMISLAFLSKLNHKWVGVLGFLIVFGHNLLTSIHLNEDQIGYTLWTVLYQRGFILPNDFIAIKASYPVLPWIGVILLGYFTGPLFGEKFSAEARLKALVKIGLSCLSLLMLIRGFNIYGETLPWKIQDTFIQSVMSFLNFKKYPPSLDFILLTIGIGCFLLCLFEKVQNRLTEFLRTYGSAPMFFYILHLYVLLIAYKILVNIYGTNQGEYFGFDHLWQIWLCMVLLSLVLYIPTKKFSDYKRRSTSKWIKYF</sequence>
<keyword evidence="1" id="KW-1133">Transmembrane helix</keyword>
<dbReference type="InterPro" id="IPR012429">
    <property type="entry name" value="HGSNAT_cat"/>
</dbReference>
<evidence type="ECO:0000313" key="3">
    <source>
        <dbReference type="EMBL" id="NME67541.1"/>
    </source>
</evidence>
<dbReference type="Proteomes" id="UP000576082">
    <property type="component" value="Unassembled WGS sequence"/>
</dbReference>
<feature type="transmembrane region" description="Helical" evidence="1">
    <location>
        <begin position="348"/>
        <end position="366"/>
    </location>
</feature>
<comment type="caution">
    <text evidence="3">The sequence shown here is derived from an EMBL/GenBank/DDBJ whole genome shotgun (WGS) entry which is preliminary data.</text>
</comment>
<accession>A0A7X9P0X6</accession>
<evidence type="ECO:0000259" key="2">
    <source>
        <dbReference type="Pfam" id="PF07786"/>
    </source>
</evidence>
<keyword evidence="1" id="KW-0472">Membrane</keyword>
<feature type="domain" description="Heparan-alpha-glucosaminide N-acetyltransferase catalytic" evidence="2">
    <location>
        <begin position="13"/>
        <end position="227"/>
    </location>
</feature>
<evidence type="ECO:0000313" key="4">
    <source>
        <dbReference type="Proteomes" id="UP000576082"/>
    </source>
</evidence>
<evidence type="ECO:0000256" key="1">
    <source>
        <dbReference type="SAM" id="Phobius"/>
    </source>
</evidence>
<dbReference type="PANTHER" id="PTHR40407">
    <property type="entry name" value="MEMBRANE PROTEIN-LIKE PROTEIN"/>
    <property type="match status" value="1"/>
</dbReference>
<keyword evidence="1" id="KW-0812">Transmembrane</keyword>
<dbReference type="Pfam" id="PF07786">
    <property type="entry name" value="HGSNAT_cat"/>
    <property type="match status" value="1"/>
</dbReference>
<dbReference type="AlphaFoldDB" id="A0A7X9P0X6"/>
<dbReference type="EMBL" id="JABANE010000012">
    <property type="protein sequence ID" value="NME67541.1"/>
    <property type="molecule type" value="Genomic_DNA"/>
</dbReference>
<protein>
    <submittedName>
        <fullName evidence="3">DUF1624 domain-containing protein</fullName>
    </submittedName>
</protein>
<feature type="transmembrane region" description="Helical" evidence="1">
    <location>
        <begin position="61"/>
        <end position="83"/>
    </location>
</feature>
<reference evidence="3 4" key="1">
    <citation type="submission" date="2020-04" db="EMBL/GenBank/DDBJ databases">
        <title>Flammeovirga sp. SR4, a novel species isolated from seawater.</title>
        <authorList>
            <person name="Wang X."/>
        </authorList>
    </citation>
    <scope>NUCLEOTIDE SEQUENCE [LARGE SCALE GENOMIC DNA]</scope>
    <source>
        <strain evidence="3 4">ATCC 23126</strain>
    </source>
</reference>
<feature type="transmembrane region" description="Helical" evidence="1">
    <location>
        <begin position="200"/>
        <end position="217"/>
    </location>
</feature>
<organism evidence="3 4">
    <name type="scientific">Flammeovirga aprica JL-4</name>
    <dbReference type="NCBI Taxonomy" id="694437"/>
    <lineage>
        <taxon>Bacteria</taxon>
        <taxon>Pseudomonadati</taxon>
        <taxon>Bacteroidota</taxon>
        <taxon>Cytophagia</taxon>
        <taxon>Cytophagales</taxon>
        <taxon>Flammeovirgaceae</taxon>
        <taxon>Flammeovirga</taxon>
    </lineage>
</organism>
<feature type="transmembrane region" description="Helical" evidence="1">
    <location>
        <begin position="316"/>
        <end position="336"/>
    </location>
</feature>
<dbReference type="PANTHER" id="PTHR40407:SF1">
    <property type="entry name" value="HEPARAN-ALPHA-GLUCOSAMINIDE N-ACETYLTRANSFERASE CATALYTIC DOMAIN-CONTAINING PROTEIN"/>
    <property type="match status" value="1"/>
</dbReference>
<feature type="transmembrane region" description="Helical" evidence="1">
    <location>
        <begin position="147"/>
        <end position="167"/>
    </location>
</feature>
<dbReference type="RefSeq" id="WP_169655878.1">
    <property type="nucleotide sequence ID" value="NZ_JABANE010000012.1"/>
</dbReference>
<keyword evidence="4" id="KW-1185">Reference proteome</keyword>
<feature type="transmembrane region" description="Helical" evidence="1">
    <location>
        <begin position="229"/>
        <end position="247"/>
    </location>
</feature>
<name>A0A7X9P0X6_9BACT</name>
<proteinExistence type="predicted"/>
<feature type="transmembrane region" description="Helical" evidence="1">
    <location>
        <begin position="278"/>
        <end position="296"/>
    </location>
</feature>
<feature type="transmembrane region" description="Helical" evidence="1">
    <location>
        <begin position="95"/>
        <end position="116"/>
    </location>
</feature>